<protein>
    <submittedName>
        <fullName evidence="2">Uncharacterized protein DUF1772</fullName>
    </submittedName>
</protein>
<feature type="transmembrane region" description="Helical" evidence="1">
    <location>
        <begin position="85"/>
        <end position="108"/>
    </location>
</feature>
<keyword evidence="1" id="KW-0812">Transmembrane</keyword>
<dbReference type="InterPro" id="IPR013901">
    <property type="entry name" value="Anthrone_oxy"/>
</dbReference>
<dbReference type="Pfam" id="PF08592">
    <property type="entry name" value="Anthrone_oxy"/>
    <property type="match status" value="1"/>
</dbReference>
<feature type="transmembrane region" description="Helical" evidence="1">
    <location>
        <begin position="57"/>
        <end position="78"/>
    </location>
</feature>
<dbReference type="Proteomes" id="UP000295818">
    <property type="component" value="Unassembled WGS sequence"/>
</dbReference>
<keyword evidence="1" id="KW-1133">Transmembrane helix</keyword>
<reference evidence="2 3" key="1">
    <citation type="journal article" date="2015" name="Stand. Genomic Sci.">
        <title>Genomic Encyclopedia of Bacterial and Archaeal Type Strains, Phase III: the genomes of soil and plant-associated and newly described type strains.</title>
        <authorList>
            <person name="Whitman W.B."/>
            <person name="Woyke T."/>
            <person name="Klenk H.P."/>
            <person name="Zhou Y."/>
            <person name="Lilburn T.G."/>
            <person name="Beck B.J."/>
            <person name="De Vos P."/>
            <person name="Vandamme P."/>
            <person name="Eisen J.A."/>
            <person name="Garrity G."/>
            <person name="Hugenholtz P."/>
            <person name="Kyrpides N.C."/>
        </authorList>
    </citation>
    <scope>NUCLEOTIDE SEQUENCE [LARGE SCALE GENOMIC DNA]</scope>
    <source>
        <strain evidence="2 3">VKM Ac-2538</strain>
    </source>
</reference>
<feature type="transmembrane region" description="Helical" evidence="1">
    <location>
        <begin position="12"/>
        <end position="31"/>
    </location>
</feature>
<accession>A0ABY2BAU8</accession>
<name>A0ABY2BAU8_9ACTN</name>
<dbReference type="EMBL" id="SLWM01000023">
    <property type="protein sequence ID" value="TCO13278.1"/>
    <property type="molecule type" value="Genomic_DNA"/>
</dbReference>
<gene>
    <name evidence="2" type="ORF">EV644_123110</name>
</gene>
<keyword evidence="1" id="KW-0472">Membrane</keyword>
<sequence length="179" mass="18784">MSNMSILKVVRAASLLFTGLFAGFLLGVLVLENSLRGYGAAVYAQVRQVELDSLDTLASVTLIPALVSTLVVAVLAIRARGNDRWLLLAAFALLLVVFVTSLAVNLPINGDQADWSVQAPPADWASVRDRWQAAHVVRTVSAVLAFCSLAVAAVIRTARSTAGGRNDSALVGSKAGSSH</sequence>
<evidence type="ECO:0000313" key="2">
    <source>
        <dbReference type="EMBL" id="TCO13278.1"/>
    </source>
</evidence>
<feature type="transmembrane region" description="Helical" evidence="1">
    <location>
        <begin position="136"/>
        <end position="155"/>
    </location>
</feature>
<proteinExistence type="predicted"/>
<organism evidence="2 3">
    <name type="scientific">Kribbella orskensis</name>
    <dbReference type="NCBI Taxonomy" id="2512216"/>
    <lineage>
        <taxon>Bacteria</taxon>
        <taxon>Bacillati</taxon>
        <taxon>Actinomycetota</taxon>
        <taxon>Actinomycetes</taxon>
        <taxon>Propionibacteriales</taxon>
        <taxon>Kribbellaceae</taxon>
        <taxon>Kribbella</taxon>
    </lineage>
</organism>
<keyword evidence="3" id="KW-1185">Reference proteome</keyword>
<comment type="caution">
    <text evidence="2">The sequence shown here is derived from an EMBL/GenBank/DDBJ whole genome shotgun (WGS) entry which is preliminary data.</text>
</comment>
<evidence type="ECO:0000313" key="3">
    <source>
        <dbReference type="Proteomes" id="UP000295818"/>
    </source>
</evidence>
<evidence type="ECO:0000256" key="1">
    <source>
        <dbReference type="SAM" id="Phobius"/>
    </source>
</evidence>